<protein>
    <submittedName>
        <fullName evidence="5">LacI family DNA-binding transcriptional regulator</fullName>
    </submittedName>
</protein>
<dbReference type="RefSeq" id="WP_119767776.1">
    <property type="nucleotide sequence ID" value="NZ_QYUO01000001.1"/>
</dbReference>
<evidence type="ECO:0000313" key="6">
    <source>
        <dbReference type="Proteomes" id="UP000265955"/>
    </source>
</evidence>
<evidence type="ECO:0000256" key="1">
    <source>
        <dbReference type="ARBA" id="ARBA00023015"/>
    </source>
</evidence>
<keyword evidence="1" id="KW-0805">Transcription regulation</keyword>
<dbReference type="PANTHER" id="PTHR30146">
    <property type="entry name" value="LACI-RELATED TRANSCRIPTIONAL REPRESSOR"/>
    <property type="match status" value="1"/>
</dbReference>
<dbReference type="InterPro" id="IPR028082">
    <property type="entry name" value="Peripla_BP_I"/>
</dbReference>
<dbReference type="InterPro" id="IPR000843">
    <property type="entry name" value="HTH_LacI"/>
</dbReference>
<evidence type="ECO:0000256" key="3">
    <source>
        <dbReference type="ARBA" id="ARBA00023163"/>
    </source>
</evidence>
<dbReference type="EMBL" id="QYUO01000001">
    <property type="protein sequence ID" value="RJF97830.1"/>
    <property type="molecule type" value="Genomic_DNA"/>
</dbReference>
<dbReference type="Gene3D" id="1.10.260.40">
    <property type="entry name" value="lambda repressor-like DNA-binding domains"/>
    <property type="match status" value="1"/>
</dbReference>
<dbReference type="PROSITE" id="PS50932">
    <property type="entry name" value="HTH_LACI_2"/>
    <property type="match status" value="1"/>
</dbReference>
<organism evidence="5 6">
    <name type="scientific">Noviherbaspirillum saxi</name>
    <dbReference type="NCBI Taxonomy" id="2320863"/>
    <lineage>
        <taxon>Bacteria</taxon>
        <taxon>Pseudomonadati</taxon>
        <taxon>Pseudomonadota</taxon>
        <taxon>Betaproteobacteria</taxon>
        <taxon>Burkholderiales</taxon>
        <taxon>Oxalobacteraceae</taxon>
        <taxon>Noviherbaspirillum</taxon>
    </lineage>
</organism>
<dbReference type="Proteomes" id="UP000265955">
    <property type="component" value="Unassembled WGS sequence"/>
</dbReference>
<dbReference type="SUPFAM" id="SSF53822">
    <property type="entry name" value="Periplasmic binding protein-like I"/>
    <property type="match status" value="1"/>
</dbReference>
<dbReference type="PANTHER" id="PTHR30146:SF2">
    <property type="entry name" value="HTH-TYPE TRANSCRIPTIONAL REGULATOR GNTR"/>
    <property type="match status" value="1"/>
</dbReference>
<accession>A0A3A3FQS9</accession>
<dbReference type="InterPro" id="IPR046335">
    <property type="entry name" value="LacI/GalR-like_sensor"/>
</dbReference>
<evidence type="ECO:0000313" key="5">
    <source>
        <dbReference type="EMBL" id="RJF97830.1"/>
    </source>
</evidence>
<keyword evidence="3" id="KW-0804">Transcription</keyword>
<dbReference type="GO" id="GO:0003700">
    <property type="term" value="F:DNA-binding transcription factor activity"/>
    <property type="evidence" value="ECO:0007669"/>
    <property type="project" value="TreeGrafter"/>
</dbReference>
<comment type="caution">
    <text evidence="5">The sequence shown here is derived from an EMBL/GenBank/DDBJ whole genome shotgun (WGS) entry which is preliminary data.</text>
</comment>
<name>A0A3A3FQS9_9BURK</name>
<evidence type="ECO:0000256" key="2">
    <source>
        <dbReference type="ARBA" id="ARBA00023125"/>
    </source>
</evidence>
<evidence type="ECO:0000259" key="4">
    <source>
        <dbReference type="PROSITE" id="PS50932"/>
    </source>
</evidence>
<sequence length="340" mass="36951">MASRKPRPTQSGRVTLSEIAERVGTSSITVSRVLNAPHLVSEELRTQIESVIAELGYMPNRAARALARARSESVAVLIPSLSNTVFTQLLEGVRDVLHAAGYRTLIGDTRYSPEEEESLLRAYLEHSPDGILITGFDQTNATRDLLQRSRVPVVHMMEMTDADMYSVGLEQFDAGLAITRHLLERGYRSIGFLGAQLDPRVMERLAGYRAALHEAGLNYPVGEILDPTPSSIGLGATLLGRLLEQAPHTDALFCCNDDLALGVLFECQRRGIPVPGKLAVAGFNDLAAAAWVHPTLTTVATPRYEIGHTAASMLLQLMNGETPVPAKKDVGFSLIVREST</sequence>
<dbReference type="SMART" id="SM00354">
    <property type="entry name" value="HTH_LACI"/>
    <property type="match status" value="1"/>
</dbReference>
<keyword evidence="2 5" id="KW-0238">DNA-binding</keyword>
<dbReference type="InterPro" id="IPR010982">
    <property type="entry name" value="Lambda_DNA-bd_dom_sf"/>
</dbReference>
<dbReference type="CDD" id="cd01392">
    <property type="entry name" value="HTH_LacI"/>
    <property type="match status" value="1"/>
</dbReference>
<keyword evidence="6" id="KW-1185">Reference proteome</keyword>
<dbReference type="GO" id="GO:0000976">
    <property type="term" value="F:transcription cis-regulatory region binding"/>
    <property type="evidence" value="ECO:0007669"/>
    <property type="project" value="TreeGrafter"/>
</dbReference>
<dbReference type="Pfam" id="PF00356">
    <property type="entry name" value="LacI"/>
    <property type="match status" value="1"/>
</dbReference>
<dbReference type="Pfam" id="PF13377">
    <property type="entry name" value="Peripla_BP_3"/>
    <property type="match status" value="1"/>
</dbReference>
<dbReference type="AlphaFoldDB" id="A0A3A3FQS9"/>
<proteinExistence type="predicted"/>
<reference evidence="6" key="1">
    <citation type="submission" date="2018-09" db="EMBL/GenBank/DDBJ databases">
        <authorList>
            <person name="Zhu H."/>
        </authorList>
    </citation>
    <scope>NUCLEOTIDE SEQUENCE [LARGE SCALE GENOMIC DNA]</scope>
    <source>
        <strain evidence="6">K1R23-30</strain>
    </source>
</reference>
<feature type="domain" description="HTH lacI-type" evidence="4">
    <location>
        <begin position="14"/>
        <end position="68"/>
    </location>
</feature>
<dbReference type="OrthoDB" id="8770688at2"/>
<gene>
    <name evidence="5" type="ORF">D3871_04290</name>
</gene>
<dbReference type="CDD" id="cd01575">
    <property type="entry name" value="PBP1_GntR"/>
    <property type="match status" value="1"/>
</dbReference>
<dbReference type="Gene3D" id="3.40.50.2300">
    <property type="match status" value="2"/>
</dbReference>
<dbReference type="SUPFAM" id="SSF47413">
    <property type="entry name" value="lambda repressor-like DNA-binding domains"/>
    <property type="match status" value="1"/>
</dbReference>